<protein>
    <submittedName>
        <fullName evidence="3">Universal stress protein</fullName>
    </submittedName>
</protein>
<dbReference type="InterPro" id="IPR006015">
    <property type="entry name" value="Universal_stress_UspA"/>
</dbReference>
<dbReference type="EMBL" id="JABXWR010000001">
    <property type="protein sequence ID" value="NVO67115.1"/>
    <property type="molecule type" value="Genomic_DNA"/>
</dbReference>
<dbReference type="PANTHER" id="PTHR46268">
    <property type="entry name" value="STRESS RESPONSE PROTEIN NHAX"/>
    <property type="match status" value="1"/>
</dbReference>
<comment type="caution">
    <text evidence="3">The sequence shown here is derived from an EMBL/GenBank/DDBJ whole genome shotgun (WGS) entry which is preliminary data.</text>
</comment>
<evidence type="ECO:0000313" key="3">
    <source>
        <dbReference type="EMBL" id="NVO67115.1"/>
    </source>
</evidence>
<dbReference type="OrthoDB" id="105697at2157"/>
<keyword evidence="4" id="KW-1185">Reference proteome</keyword>
<dbReference type="AlphaFoldDB" id="A0A7K4HPB4"/>
<dbReference type="InterPro" id="IPR006016">
    <property type="entry name" value="UspA"/>
</dbReference>
<dbReference type="Pfam" id="PF00582">
    <property type="entry name" value="Usp"/>
    <property type="match status" value="1"/>
</dbReference>
<evidence type="ECO:0000313" key="4">
    <source>
        <dbReference type="Proteomes" id="UP000570823"/>
    </source>
</evidence>
<proteinExistence type="inferred from homology"/>
<organism evidence="3 4">
    <name type="scientific">Methanofollis tationis</name>
    <dbReference type="NCBI Taxonomy" id="81417"/>
    <lineage>
        <taxon>Archaea</taxon>
        <taxon>Methanobacteriati</taxon>
        <taxon>Methanobacteriota</taxon>
        <taxon>Stenosarchaea group</taxon>
        <taxon>Methanomicrobia</taxon>
        <taxon>Methanomicrobiales</taxon>
        <taxon>Methanomicrobiaceae</taxon>
        <taxon>Methanofollis</taxon>
    </lineage>
</organism>
<dbReference type="PRINTS" id="PR01438">
    <property type="entry name" value="UNVRSLSTRESS"/>
</dbReference>
<dbReference type="InterPro" id="IPR014729">
    <property type="entry name" value="Rossmann-like_a/b/a_fold"/>
</dbReference>
<gene>
    <name evidence="3" type="ORF">HWN36_07285</name>
</gene>
<comment type="similarity">
    <text evidence="1">Belongs to the universal stress protein A family.</text>
</comment>
<evidence type="ECO:0000259" key="2">
    <source>
        <dbReference type="Pfam" id="PF00582"/>
    </source>
</evidence>
<dbReference type="RefSeq" id="WP_176788741.1">
    <property type="nucleotide sequence ID" value="NZ_JABXWR010000001.1"/>
</dbReference>
<dbReference type="Gene3D" id="3.40.50.620">
    <property type="entry name" value="HUPs"/>
    <property type="match status" value="1"/>
</dbReference>
<dbReference type="SUPFAM" id="SSF52402">
    <property type="entry name" value="Adenine nucleotide alpha hydrolases-like"/>
    <property type="match status" value="1"/>
</dbReference>
<feature type="domain" description="UspA" evidence="2">
    <location>
        <begin position="1"/>
        <end position="141"/>
    </location>
</feature>
<dbReference type="Proteomes" id="UP000570823">
    <property type="component" value="Unassembled WGS sequence"/>
</dbReference>
<dbReference type="CDD" id="cd00293">
    <property type="entry name" value="USP-like"/>
    <property type="match status" value="1"/>
</dbReference>
<accession>A0A7K4HPB4</accession>
<sequence>MFHTVLLAIDGSENSRRAAATAAGLVHDLAGSSLAVVYVAAATPAQSRIMKANFDVHAVLEDDARSIAAPILDLIEKTGVRYTLEVGMGDPAAEILATAGRIGADLIVIGSRGLGALKGVVQGSVSQKVAQLAACPVLIVK</sequence>
<evidence type="ECO:0000256" key="1">
    <source>
        <dbReference type="ARBA" id="ARBA00008791"/>
    </source>
</evidence>
<reference evidence="3 4" key="1">
    <citation type="submission" date="2020-06" db="EMBL/GenBank/DDBJ databases">
        <title>Methanofollis fontis sp. nov., a methanogen isolated from marine sediments near a cold seep at Four-Way Closure Ridge offshore southwestern Taiwan.</title>
        <authorList>
            <person name="Chen S.-C."/>
            <person name="Teng N.-H."/>
            <person name="Lin Y.-S."/>
            <person name="Lai M.-C."/>
            <person name="Chen H.-H."/>
            <person name="Wang C.-C."/>
        </authorList>
    </citation>
    <scope>NUCLEOTIDE SEQUENCE [LARGE SCALE GENOMIC DNA]</scope>
    <source>
        <strain evidence="3 4">DSM 2702</strain>
    </source>
</reference>
<name>A0A7K4HPB4_9EURY</name>
<dbReference type="PANTHER" id="PTHR46268:SF6">
    <property type="entry name" value="UNIVERSAL STRESS PROTEIN UP12"/>
    <property type="match status" value="1"/>
</dbReference>